<evidence type="ECO:0000256" key="1">
    <source>
        <dbReference type="ARBA" id="ARBA00010838"/>
    </source>
</evidence>
<dbReference type="GO" id="GO:0008422">
    <property type="term" value="F:beta-glucosidase activity"/>
    <property type="evidence" value="ECO:0007669"/>
    <property type="project" value="TreeGrafter"/>
</dbReference>
<keyword evidence="3" id="KW-0378">Hydrolase</keyword>
<evidence type="ECO:0000313" key="6">
    <source>
        <dbReference type="EMBL" id="CAA2938172.1"/>
    </source>
</evidence>
<dbReference type="Pfam" id="PF00232">
    <property type="entry name" value="Glyco_hydro_1"/>
    <property type="match status" value="1"/>
</dbReference>
<accession>A0A8S0PB38</accession>
<comment type="caution">
    <text evidence="6">The sequence shown here is derived from an EMBL/GenBank/DDBJ whole genome shotgun (WGS) entry which is preliminary data.</text>
</comment>
<dbReference type="PROSITE" id="PS00653">
    <property type="entry name" value="GLYCOSYL_HYDROL_F1_2"/>
    <property type="match status" value="1"/>
</dbReference>
<proteinExistence type="inferred from homology"/>
<dbReference type="InterPro" id="IPR017853">
    <property type="entry name" value="GH"/>
</dbReference>
<dbReference type="PANTHER" id="PTHR10353">
    <property type="entry name" value="GLYCOSYL HYDROLASE"/>
    <property type="match status" value="1"/>
</dbReference>
<evidence type="ECO:0000313" key="7">
    <source>
        <dbReference type="Proteomes" id="UP000594638"/>
    </source>
</evidence>
<dbReference type="OrthoDB" id="907619at2759"/>
<protein>
    <submittedName>
        <fullName evidence="6">Beta-glucosidase-like</fullName>
    </submittedName>
</protein>
<dbReference type="AlphaFoldDB" id="A0A8S0PB38"/>
<keyword evidence="7" id="KW-1185">Reference proteome</keyword>
<sequence length="532" mass="60193">MTTGNDSGGAQPIPPVKRTDFPQDFVFGSATSAYQVEGAWNVRGKGRSSWDVFSLSNPAGIEDGSNGCTAIDQYNMFKDDVDLMKKVGLNSYRFSISWTRILPAGRISKGISQKGIGHYNDLIDALLAAGIEPCVTLFHWDVPECLELEYQGFLSDRILQDFCEFAEVCFWSFGDRVKRWITLNEPWAFSVQGYVYGRFPPNRGATATQDASVMSLINFPIHRSTSGTLLLTSEGNPGTEPYIVAHNLIFAHANAVDIYRKRYQEAQGGQIGMTNVSIWYESLTDADEDKSAASRALQFTLGWFLEPLVNGAYPPAMQANVKDRLPKFTDDQKLLVKGSYDFLGINYYTANYAMNYVINGPPNYVTDQQVKFSIDRNGEKIGKKAGSDWLYIVPWGIYNVMQYAKETYNDPIIYITENGMDEKNDRSKNITSYLVDNGRINYHNDHLWNLKEAMNNLGVRLKGYYIWSLFDNFEWAAGYTSRFGIFAVDFENGHLTRFPKHSALWWMKLLNKKQDKKTEGGPTAKRQRIAAN</sequence>
<dbReference type="PRINTS" id="PR00131">
    <property type="entry name" value="GLHYDRLASE1"/>
</dbReference>
<organism evidence="6 7">
    <name type="scientific">Olea europaea subsp. europaea</name>
    <dbReference type="NCBI Taxonomy" id="158383"/>
    <lineage>
        <taxon>Eukaryota</taxon>
        <taxon>Viridiplantae</taxon>
        <taxon>Streptophyta</taxon>
        <taxon>Embryophyta</taxon>
        <taxon>Tracheophyta</taxon>
        <taxon>Spermatophyta</taxon>
        <taxon>Magnoliopsida</taxon>
        <taxon>eudicotyledons</taxon>
        <taxon>Gunneridae</taxon>
        <taxon>Pentapetalae</taxon>
        <taxon>asterids</taxon>
        <taxon>lamiids</taxon>
        <taxon>Lamiales</taxon>
        <taxon>Oleaceae</taxon>
        <taxon>Oleeae</taxon>
        <taxon>Olea</taxon>
    </lineage>
</organism>
<comment type="similarity">
    <text evidence="1 5">Belongs to the glycosyl hydrolase 1 family.</text>
</comment>
<dbReference type="InterPro" id="IPR001360">
    <property type="entry name" value="Glyco_hydro_1"/>
</dbReference>
<evidence type="ECO:0000256" key="3">
    <source>
        <dbReference type="ARBA" id="ARBA00022801"/>
    </source>
</evidence>
<evidence type="ECO:0000256" key="2">
    <source>
        <dbReference type="ARBA" id="ARBA00022589"/>
    </source>
</evidence>
<evidence type="ECO:0000256" key="4">
    <source>
        <dbReference type="ARBA" id="ARBA00023295"/>
    </source>
</evidence>
<dbReference type="Gene3D" id="3.20.20.80">
    <property type="entry name" value="Glycosidases"/>
    <property type="match status" value="1"/>
</dbReference>
<dbReference type="FunFam" id="3.20.20.80:FF:000022">
    <property type="entry name" value="Beta-glucosidase 11"/>
    <property type="match status" value="1"/>
</dbReference>
<keyword evidence="2" id="KW-0017">Alkaloid metabolism</keyword>
<dbReference type="EMBL" id="CACTIH010000032">
    <property type="protein sequence ID" value="CAA2938172.1"/>
    <property type="molecule type" value="Genomic_DNA"/>
</dbReference>
<keyword evidence="4" id="KW-0326">Glycosidase</keyword>
<dbReference type="GO" id="GO:0005975">
    <property type="term" value="P:carbohydrate metabolic process"/>
    <property type="evidence" value="ECO:0007669"/>
    <property type="project" value="InterPro"/>
</dbReference>
<dbReference type="PANTHER" id="PTHR10353:SF137">
    <property type="entry name" value="MYROSINASE 3-RELATED"/>
    <property type="match status" value="1"/>
</dbReference>
<name>A0A8S0PB38_OLEEU</name>
<gene>
    <name evidence="6" type="ORF">OLEA9_A042834</name>
</gene>
<dbReference type="Gramene" id="OE9A042834T1">
    <property type="protein sequence ID" value="OE9A042834C1"/>
    <property type="gene ID" value="OE9A042834"/>
</dbReference>
<dbReference type="SUPFAM" id="SSF51445">
    <property type="entry name" value="(Trans)glycosidases"/>
    <property type="match status" value="1"/>
</dbReference>
<evidence type="ECO:0000256" key="5">
    <source>
        <dbReference type="RuleBase" id="RU003690"/>
    </source>
</evidence>
<dbReference type="Proteomes" id="UP000594638">
    <property type="component" value="Unassembled WGS sequence"/>
</dbReference>
<reference evidence="6 7" key="1">
    <citation type="submission" date="2019-12" db="EMBL/GenBank/DDBJ databases">
        <authorList>
            <person name="Alioto T."/>
            <person name="Alioto T."/>
            <person name="Gomez Garrido J."/>
        </authorList>
    </citation>
    <scope>NUCLEOTIDE SEQUENCE [LARGE SCALE GENOMIC DNA]</scope>
</reference>
<dbReference type="InterPro" id="IPR033132">
    <property type="entry name" value="GH_1_N_CS"/>
</dbReference>
<dbReference type="GO" id="GO:0009821">
    <property type="term" value="P:alkaloid biosynthetic process"/>
    <property type="evidence" value="ECO:0007669"/>
    <property type="project" value="UniProtKB-ARBA"/>
</dbReference>